<proteinExistence type="predicted"/>
<name>A0A255YQB1_9PROT</name>
<dbReference type="EMBL" id="NOXU01000032">
    <property type="protein sequence ID" value="OYQ31426.1"/>
    <property type="molecule type" value="Genomic_DNA"/>
</dbReference>
<dbReference type="RefSeq" id="WP_094458105.1">
    <property type="nucleotide sequence ID" value="NZ_NOXU01000032.1"/>
</dbReference>
<comment type="caution">
    <text evidence="2">The sequence shown here is derived from an EMBL/GenBank/DDBJ whole genome shotgun (WGS) entry which is preliminary data.</text>
</comment>
<accession>A0A255YQB1</accession>
<keyword evidence="3" id="KW-1185">Reference proteome</keyword>
<feature type="signal peptide" evidence="1">
    <location>
        <begin position="1"/>
        <end position="19"/>
    </location>
</feature>
<feature type="chain" id="PRO_5012377848" evidence="1">
    <location>
        <begin position="20"/>
        <end position="105"/>
    </location>
</feature>
<reference evidence="2 3" key="1">
    <citation type="submission" date="2017-07" db="EMBL/GenBank/DDBJ databases">
        <title>Niveispirillum cyanobacteriorum sp. nov., isolated from cyanobacterial aggregates in a eutrophic lake.</title>
        <authorList>
            <person name="Cai H."/>
        </authorList>
    </citation>
    <scope>NUCLEOTIDE SEQUENCE [LARGE SCALE GENOMIC DNA]</scope>
    <source>
        <strain evidence="3">TH1-14</strain>
    </source>
</reference>
<dbReference type="PROSITE" id="PS51257">
    <property type="entry name" value="PROKAR_LIPOPROTEIN"/>
    <property type="match status" value="1"/>
</dbReference>
<dbReference type="AlphaFoldDB" id="A0A255YQB1"/>
<dbReference type="OrthoDB" id="7308138at2"/>
<evidence type="ECO:0000313" key="3">
    <source>
        <dbReference type="Proteomes" id="UP000216998"/>
    </source>
</evidence>
<organism evidence="2 3">
    <name type="scientific">Niveispirillum lacus</name>
    <dbReference type="NCBI Taxonomy" id="1981099"/>
    <lineage>
        <taxon>Bacteria</taxon>
        <taxon>Pseudomonadati</taxon>
        <taxon>Pseudomonadota</taxon>
        <taxon>Alphaproteobacteria</taxon>
        <taxon>Rhodospirillales</taxon>
        <taxon>Azospirillaceae</taxon>
        <taxon>Niveispirillum</taxon>
    </lineage>
</organism>
<evidence type="ECO:0000313" key="2">
    <source>
        <dbReference type="EMBL" id="OYQ31426.1"/>
    </source>
</evidence>
<gene>
    <name evidence="2" type="ORF">CHU95_19945</name>
</gene>
<evidence type="ECO:0000256" key="1">
    <source>
        <dbReference type="SAM" id="SignalP"/>
    </source>
</evidence>
<protein>
    <submittedName>
        <fullName evidence="2">Uncharacterized protein</fullName>
    </submittedName>
</protein>
<sequence length="105" mass="10749">MTTRIWAAILATFTMLALAGCSSQPPPRETIRTMEVAVPVPVSVAPPAELLAAIQPPATDVFLPPGAPGAVACIDAAGRAALVGYVDQLRNAVSAWQAWAGAQAD</sequence>
<dbReference type="Proteomes" id="UP000216998">
    <property type="component" value="Unassembled WGS sequence"/>
</dbReference>
<keyword evidence="1" id="KW-0732">Signal</keyword>